<dbReference type="PANTHER" id="PTHR46630">
    <property type="entry name" value="TETRATRICOPEPTIDE REPEAT PROTEIN 29"/>
    <property type="match status" value="1"/>
</dbReference>
<accession>A0ABP8FTL5</accession>
<dbReference type="PROSITE" id="PS50005">
    <property type="entry name" value="TPR"/>
    <property type="match status" value="2"/>
</dbReference>
<keyword evidence="8" id="KW-0812">Transmembrane</keyword>
<evidence type="ECO:0000256" key="4">
    <source>
        <dbReference type="ARBA" id="ARBA00022803"/>
    </source>
</evidence>
<dbReference type="EMBL" id="BAABFT010000001">
    <property type="protein sequence ID" value="GAA4310506.1"/>
    <property type="molecule type" value="Genomic_DNA"/>
</dbReference>
<dbReference type="Gene3D" id="1.25.40.10">
    <property type="entry name" value="Tetratricopeptide repeat domain"/>
    <property type="match status" value="2"/>
</dbReference>
<dbReference type="InterPro" id="IPR019734">
    <property type="entry name" value="TPR_rpt"/>
</dbReference>
<keyword evidence="3" id="KW-0677">Repeat</keyword>
<organism evidence="9 10">
    <name type="scientific">Mucilaginibacter gynuensis</name>
    <dbReference type="NCBI Taxonomy" id="1302236"/>
    <lineage>
        <taxon>Bacteria</taxon>
        <taxon>Pseudomonadati</taxon>
        <taxon>Bacteroidota</taxon>
        <taxon>Sphingobacteriia</taxon>
        <taxon>Sphingobacteriales</taxon>
        <taxon>Sphingobacteriaceae</taxon>
        <taxon>Mucilaginibacter</taxon>
    </lineage>
</organism>
<comment type="similarity">
    <text evidence="5">Belongs to the Rap family.</text>
</comment>
<dbReference type="SMART" id="SM00028">
    <property type="entry name" value="TPR"/>
    <property type="match status" value="6"/>
</dbReference>
<proteinExistence type="inferred from homology"/>
<feature type="repeat" description="TPR" evidence="6">
    <location>
        <begin position="200"/>
        <end position="233"/>
    </location>
</feature>
<evidence type="ECO:0000313" key="9">
    <source>
        <dbReference type="EMBL" id="GAA4310506.1"/>
    </source>
</evidence>
<evidence type="ECO:0000256" key="5">
    <source>
        <dbReference type="ARBA" id="ARBA00038253"/>
    </source>
</evidence>
<feature type="repeat" description="TPR" evidence="6">
    <location>
        <begin position="120"/>
        <end position="153"/>
    </location>
</feature>
<dbReference type="InterPro" id="IPR051476">
    <property type="entry name" value="Bac_ResReg_Asp_Phosphatase"/>
</dbReference>
<dbReference type="Pfam" id="PF13424">
    <property type="entry name" value="TPR_12"/>
    <property type="match status" value="3"/>
</dbReference>
<dbReference type="Proteomes" id="UP001500582">
    <property type="component" value="Unassembled WGS sequence"/>
</dbReference>
<name>A0ABP8FTL5_9SPHI</name>
<comment type="caution">
    <text evidence="9">The sequence shown here is derived from an EMBL/GenBank/DDBJ whole genome shotgun (WGS) entry which is preliminary data.</text>
</comment>
<dbReference type="InterPro" id="IPR016032">
    <property type="entry name" value="Sig_transdc_resp-reg_C-effctor"/>
</dbReference>
<evidence type="ECO:0000256" key="2">
    <source>
        <dbReference type="ARBA" id="ARBA00022490"/>
    </source>
</evidence>
<keyword evidence="10" id="KW-1185">Reference proteome</keyword>
<dbReference type="SUPFAM" id="SSF46894">
    <property type="entry name" value="C-terminal effector domain of the bipartite response regulators"/>
    <property type="match status" value="1"/>
</dbReference>
<dbReference type="InterPro" id="IPR011990">
    <property type="entry name" value="TPR-like_helical_dom_sf"/>
</dbReference>
<evidence type="ECO:0000313" key="10">
    <source>
        <dbReference type="Proteomes" id="UP001500582"/>
    </source>
</evidence>
<comment type="subcellular location">
    <subcellularLocation>
        <location evidence="1">Cytoplasm</location>
    </subcellularLocation>
</comment>
<evidence type="ECO:0000256" key="3">
    <source>
        <dbReference type="ARBA" id="ARBA00022737"/>
    </source>
</evidence>
<evidence type="ECO:0000256" key="8">
    <source>
        <dbReference type="SAM" id="Phobius"/>
    </source>
</evidence>
<keyword evidence="8" id="KW-0472">Membrane</keyword>
<evidence type="ECO:0008006" key="11">
    <source>
        <dbReference type="Google" id="ProtNLM"/>
    </source>
</evidence>
<gene>
    <name evidence="9" type="ORF">GCM10023149_05210</name>
</gene>
<evidence type="ECO:0000256" key="7">
    <source>
        <dbReference type="SAM" id="Coils"/>
    </source>
</evidence>
<evidence type="ECO:0000256" key="6">
    <source>
        <dbReference type="PROSITE-ProRule" id="PRU00339"/>
    </source>
</evidence>
<protein>
    <recommendedName>
        <fullName evidence="11">Tetratricopeptide repeat protein</fullName>
    </recommendedName>
</protein>
<feature type="transmembrane region" description="Helical" evidence="8">
    <location>
        <begin position="350"/>
        <end position="371"/>
    </location>
</feature>
<keyword evidence="7" id="KW-0175">Coiled coil</keyword>
<reference evidence="10" key="1">
    <citation type="journal article" date="2019" name="Int. J. Syst. Evol. Microbiol.">
        <title>The Global Catalogue of Microorganisms (GCM) 10K type strain sequencing project: providing services to taxonomists for standard genome sequencing and annotation.</title>
        <authorList>
            <consortium name="The Broad Institute Genomics Platform"/>
            <consortium name="The Broad Institute Genome Sequencing Center for Infectious Disease"/>
            <person name="Wu L."/>
            <person name="Ma J."/>
        </authorList>
    </citation>
    <scope>NUCLEOTIDE SEQUENCE [LARGE SCALE GENOMIC DNA]</scope>
    <source>
        <strain evidence="10">JCM 17705</strain>
    </source>
</reference>
<feature type="coiled-coil region" evidence="7">
    <location>
        <begin position="383"/>
        <end position="454"/>
    </location>
</feature>
<keyword evidence="8" id="KW-1133">Transmembrane helix</keyword>
<dbReference type="PANTHER" id="PTHR46630:SF1">
    <property type="entry name" value="TETRATRICOPEPTIDE REPEAT PROTEIN 29"/>
    <property type="match status" value="1"/>
</dbReference>
<dbReference type="SUPFAM" id="SSF48452">
    <property type="entry name" value="TPR-like"/>
    <property type="match status" value="1"/>
</dbReference>
<sequence>MLLSQLLYQKNMIYKVLRLGPFLILFVFVAMCFTALGQVNDRQEFQQVRTLSQQHPDEALIELRKIHAQAQKDDKPIVEGTSLQQMGQICFNQGHYAQALEFYLRADSIFVKENNKDLLAENLSEMGNLYYYNKQADKSREMYSKALALYEQKGNIAGKAEIYGQIGHFYEKRRQYDSAFYYQHIALRQYDKINNKSGTAKIYENLGSIYEDLAKYDSSYYCFNKSLQLYKEDNNRLNSIEVINNLGDVLRKTGRYKESLVLSRQALAMARETNNLYQLASSCRDLGKAYQLLHQLDSAYHYVELSRRYSLDVYSKESLNQTAFLQVLYDMDKKSDEIARLNSIRKINRILGIGGSIIVLLIVVLAFVIFSRQRLKLRDQRVLADQNRSIFEAQNELMQLELKNKQLEEDSLKQQLEVKSKELSGHTLNLIKNNQLLEQMRNTLQEMVKEDKRDQKKQMQQIIYQINQSFNHEQHWKEFTTAFEQVHQQFFDKLKNYSNDLTSTDIRLIALIKVNMESKDIAGLLGISMDSLRVSRYRLRKKLNIHQGENLSTFIQAL</sequence>
<keyword evidence="4 6" id="KW-0802">TPR repeat</keyword>
<evidence type="ECO:0000256" key="1">
    <source>
        <dbReference type="ARBA" id="ARBA00004496"/>
    </source>
</evidence>
<keyword evidence="2" id="KW-0963">Cytoplasm</keyword>